<dbReference type="Proteomes" id="UP001178888">
    <property type="component" value="Unassembled WGS sequence"/>
</dbReference>
<evidence type="ECO:0000313" key="2">
    <source>
        <dbReference type="Proteomes" id="UP001178888"/>
    </source>
</evidence>
<evidence type="ECO:0000313" key="1">
    <source>
        <dbReference type="EMBL" id="MDQ6595878.1"/>
    </source>
</evidence>
<accession>A0AA90R545</accession>
<reference evidence="1" key="1">
    <citation type="submission" date="2023-08" db="EMBL/GenBank/DDBJ databases">
        <title>Nitrogen cycling bacteria in agricultural field soils.</title>
        <authorList>
            <person name="Jang J."/>
        </authorList>
    </citation>
    <scope>NUCLEOTIDE SEQUENCE</scope>
    <source>
        <strain evidence="1">PS3-36</strain>
    </source>
</reference>
<proteinExistence type="predicted"/>
<protein>
    <recommendedName>
        <fullName evidence="3">Phr family secreted Rap phosphatase inhibitor</fullName>
    </recommendedName>
</protein>
<comment type="caution">
    <text evidence="1">The sequence shown here is derived from an EMBL/GenBank/DDBJ whole genome shotgun (WGS) entry which is preliminary data.</text>
</comment>
<dbReference type="RefSeq" id="WP_155925483.1">
    <property type="nucleotide sequence ID" value="NZ_JARMCE010000035.1"/>
</dbReference>
<dbReference type="AlphaFoldDB" id="A0AA90R545"/>
<keyword evidence="2" id="KW-1185">Reference proteome</keyword>
<organism evidence="1 2">
    <name type="scientific">Bacillus salipaludis</name>
    <dbReference type="NCBI Taxonomy" id="2547811"/>
    <lineage>
        <taxon>Bacteria</taxon>
        <taxon>Bacillati</taxon>
        <taxon>Bacillota</taxon>
        <taxon>Bacilli</taxon>
        <taxon>Bacillales</taxon>
        <taxon>Bacillaceae</taxon>
        <taxon>Bacillus</taxon>
    </lineage>
</organism>
<gene>
    <name evidence="1" type="ORF">RCG21_05645</name>
</gene>
<name>A0AA90R545_9BACI</name>
<dbReference type="EMBL" id="JAVGVR010000001">
    <property type="protein sequence ID" value="MDQ6595878.1"/>
    <property type="molecule type" value="Genomic_DNA"/>
</dbReference>
<evidence type="ECO:0008006" key="3">
    <source>
        <dbReference type="Google" id="ProtNLM"/>
    </source>
</evidence>
<sequence>MLKKLILVTVIIGAFLAGALKVSSSHDTAHDILPKVIYSQGNETL</sequence>